<keyword evidence="1" id="KW-0472">Membrane</keyword>
<accession>A0A0F9QLV9</accession>
<evidence type="ECO:0000313" key="2">
    <source>
        <dbReference type="EMBL" id="KKN06333.1"/>
    </source>
</evidence>
<comment type="caution">
    <text evidence="2">The sequence shown here is derived from an EMBL/GenBank/DDBJ whole genome shotgun (WGS) entry which is preliminary data.</text>
</comment>
<dbReference type="EMBL" id="LAZR01004703">
    <property type="protein sequence ID" value="KKN06333.1"/>
    <property type="molecule type" value="Genomic_DNA"/>
</dbReference>
<evidence type="ECO:0000256" key="1">
    <source>
        <dbReference type="SAM" id="Phobius"/>
    </source>
</evidence>
<sequence length="49" mass="5558">MIDAVLATIHLGWAGVLGAFAARGHWGLFVWTIAVWTISYWTGRRWSQK</sequence>
<feature type="transmembrane region" description="Helical" evidence="1">
    <location>
        <begin position="28"/>
        <end position="43"/>
    </location>
</feature>
<gene>
    <name evidence="2" type="ORF">LCGC14_1078290</name>
</gene>
<proteinExistence type="predicted"/>
<organism evidence="2">
    <name type="scientific">marine sediment metagenome</name>
    <dbReference type="NCBI Taxonomy" id="412755"/>
    <lineage>
        <taxon>unclassified sequences</taxon>
        <taxon>metagenomes</taxon>
        <taxon>ecological metagenomes</taxon>
    </lineage>
</organism>
<protein>
    <submittedName>
        <fullName evidence="2">Uncharacterized protein</fullName>
    </submittedName>
</protein>
<reference evidence="2" key="1">
    <citation type="journal article" date="2015" name="Nature">
        <title>Complex archaea that bridge the gap between prokaryotes and eukaryotes.</title>
        <authorList>
            <person name="Spang A."/>
            <person name="Saw J.H."/>
            <person name="Jorgensen S.L."/>
            <person name="Zaremba-Niedzwiedzka K."/>
            <person name="Martijn J."/>
            <person name="Lind A.E."/>
            <person name="van Eijk R."/>
            <person name="Schleper C."/>
            <person name="Guy L."/>
            <person name="Ettema T.J."/>
        </authorList>
    </citation>
    <scope>NUCLEOTIDE SEQUENCE</scope>
</reference>
<dbReference type="AlphaFoldDB" id="A0A0F9QLV9"/>
<keyword evidence="1" id="KW-1133">Transmembrane helix</keyword>
<keyword evidence="1" id="KW-0812">Transmembrane</keyword>
<name>A0A0F9QLV9_9ZZZZ</name>